<dbReference type="Gene3D" id="1.10.1040.10">
    <property type="entry name" value="N-(1-d-carboxylethyl)-l-norvaline Dehydrogenase, domain 2"/>
    <property type="match status" value="1"/>
</dbReference>
<dbReference type="InterPro" id="IPR008927">
    <property type="entry name" value="6-PGluconate_DH-like_C_sf"/>
</dbReference>
<dbReference type="InterPro" id="IPR036291">
    <property type="entry name" value="NAD(P)-bd_dom_sf"/>
</dbReference>
<dbReference type="InterPro" id="IPR013328">
    <property type="entry name" value="6PGD_dom2"/>
</dbReference>
<dbReference type="InterPro" id="IPR051402">
    <property type="entry name" value="KPR-Related"/>
</dbReference>
<dbReference type="EMBL" id="LAQU01000016">
    <property type="protein sequence ID" value="KKB62734.1"/>
    <property type="molecule type" value="Genomic_DNA"/>
</dbReference>
<evidence type="ECO:0000259" key="13">
    <source>
        <dbReference type="Pfam" id="PF08546"/>
    </source>
</evidence>
<evidence type="ECO:0000256" key="8">
    <source>
        <dbReference type="ARBA" id="ARBA00023002"/>
    </source>
</evidence>
<sequence length="318" mass="33928">MRFLIIGAGGLGGYFGARLVQNGADVTFLLRERRAGQIAANGLSVRSALGDVTLRDVRTVSRAQLAERGADASPYDVILVGCKAYDLDDTMASFAPAVGPDTMILPILNGMSHVQALQQRFGPVNVLGGYCKISVALDADGTVVHYNTGHQLAFGEWNGDVTPRVQALADAMAGANFNSTLSSRIQGEMWEKWVQIATLAGMTCLMRGPVGTIIESGGEAFASALCDECLSIAVANGQQPSDEVVRRIRRTATDPTSTVTASMCKDLERGAQVEAQHLIGDLIARRPAHATSLTVATPTLLDVVFLHLKTYERRRLAV</sequence>
<dbReference type="InterPro" id="IPR013752">
    <property type="entry name" value="KPA_reductase"/>
</dbReference>
<keyword evidence="7 11" id="KW-0521">NADP</keyword>
<evidence type="ECO:0000256" key="11">
    <source>
        <dbReference type="RuleBase" id="RU362068"/>
    </source>
</evidence>
<dbReference type="SUPFAM" id="SSF48179">
    <property type="entry name" value="6-phosphogluconate dehydrogenase C-terminal domain-like"/>
    <property type="match status" value="1"/>
</dbReference>
<dbReference type="Pfam" id="PF02558">
    <property type="entry name" value="ApbA"/>
    <property type="match status" value="1"/>
</dbReference>
<dbReference type="RefSeq" id="WP_046153317.1">
    <property type="nucleotide sequence ID" value="NZ_CADFGU010000012.1"/>
</dbReference>
<evidence type="ECO:0000256" key="10">
    <source>
        <dbReference type="ARBA" id="ARBA00048793"/>
    </source>
</evidence>
<dbReference type="InterPro" id="IPR003710">
    <property type="entry name" value="ApbA"/>
</dbReference>
<dbReference type="GO" id="GO:0008677">
    <property type="term" value="F:2-dehydropantoate 2-reductase activity"/>
    <property type="evidence" value="ECO:0007669"/>
    <property type="project" value="UniProtKB-EC"/>
</dbReference>
<gene>
    <name evidence="14" type="ORF">WM40_15735</name>
</gene>
<evidence type="ECO:0000256" key="6">
    <source>
        <dbReference type="ARBA" id="ARBA00022655"/>
    </source>
</evidence>
<accession>A0A0F5JYQ0</accession>
<evidence type="ECO:0000256" key="5">
    <source>
        <dbReference type="ARBA" id="ARBA00019465"/>
    </source>
</evidence>
<dbReference type="Gene3D" id="3.40.50.720">
    <property type="entry name" value="NAD(P)-binding Rossmann-like Domain"/>
    <property type="match status" value="1"/>
</dbReference>
<name>A0A0F5JYQ0_9BURK</name>
<keyword evidence="15" id="KW-1185">Reference proteome</keyword>
<evidence type="ECO:0000256" key="3">
    <source>
        <dbReference type="ARBA" id="ARBA00007870"/>
    </source>
</evidence>
<dbReference type="OrthoDB" id="9796561at2"/>
<dbReference type="PATRIC" id="fig|28092.6.peg.3711"/>
<dbReference type="UniPathway" id="UPA00028">
    <property type="reaction ID" value="UER00004"/>
</dbReference>
<evidence type="ECO:0000256" key="7">
    <source>
        <dbReference type="ARBA" id="ARBA00022857"/>
    </source>
</evidence>
<evidence type="ECO:0000313" key="14">
    <source>
        <dbReference type="EMBL" id="KKB62734.1"/>
    </source>
</evidence>
<protein>
    <recommendedName>
        <fullName evidence="5 11">2-dehydropantoate 2-reductase</fullName>
        <ecNumber evidence="4 11">1.1.1.169</ecNumber>
    </recommendedName>
    <alternativeName>
        <fullName evidence="9 11">Ketopantoate reductase</fullName>
    </alternativeName>
</protein>
<reference evidence="14 15" key="1">
    <citation type="submission" date="2015-03" db="EMBL/GenBank/DDBJ databases">
        <title>Draft Genome Sequence of Burkholderia andropogonis type strain ICMP2807, isolated from Sorghum bicolor.</title>
        <authorList>
            <person name="Lopes-Santos L."/>
            <person name="Castro D.B."/>
            <person name="Ottoboni L.M."/>
            <person name="Park D."/>
            <person name="Weirc B.S."/>
            <person name="Destefano S.A."/>
        </authorList>
    </citation>
    <scope>NUCLEOTIDE SEQUENCE [LARGE SCALE GENOMIC DNA]</scope>
    <source>
        <strain evidence="14 15">ICMP2807</strain>
    </source>
</reference>
<feature type="domain" description="Ketopantoate reductase C-terminal" evidence="13">
    <location>
        <begin position="185"/>
        <end position="300"/>
    </location>
</feature>
<keyword evidence="6 11" id="KW-0566">Pantothenate biosynthesis</keyword>
<dbReference type="PANTHER" id="PTHR21708:SF26">
    <property type="entry name" value="2-DEHYDROPANTOATE 2-REDUCTASE"/>
    <property type="match status" value="1"/>
</dbReference>
<dbReference type="STRING" id="28092.WM40_15735"/>
<evidence type="ECO:0000256" key="1">
    <source>
        <dbReference type="ARBA" id="ARBA00002919"/>
    </source>
</evidence>
<organism evidence="14 15">
    <name type="scientific">Robbsia andropogonis</name>
    <dbReference type="NCBI Taxonomy" id="28092"/>
    <lineage>
        <taxon>Bacteria</taxon>
        <taxon>Pseudomonadati</taxon>
        <taxon>Pseudomonadota</taxon>
        <taxon>Betaproteobacteria</taxon>
        <taxon>Burkholderiales</taxon>
        <taxon>Burkholderiaceae</taxon>
        <taxon>Robbsia</taxon>
    </lineage>
</organism>
<dbReference type="EC" id="1.1.1.169" evidence="4 11"/>
<comment type="caution">
    <text evidence="14">The sequence shown here is derived from an EMBL/GenBank/DDBJ whole genome shotgun (WGS) entry which is preliminary data.</text>
</comment>
<dbReference type="SUPFAM" id="SSF51735">
    <property type="entry name" value="NAD(P)-binding Rossmann-fold domains"/>
    <property type="match status" value="1"/>
</dbReference>
<dbReference type="Proteomes" id="UP000033618">
    <property type="component" value="Unassembled WGS sequence"/>
</dbReference>
<dbReference type="GO" id="GO:0015940">
    <property type="term" value="P:pantothenate biosynthetic process"/>
    <property type="evidence" value="ECO:0007669"/>
    <property type="project" value="UniProtKB-UniPathway"/>
</dbReference>
<keyword evidence="8 11" id="KW-0560">Oxidoreductase</keyword>
<comment type="function">
    <text evidence="1 11">Catalyzes the NADPH-dependent reduction of ketopantoate into pantoic acid.</text>
</comment>
<comment type="similarity">
    <text evidence="3 11">Belongs to the ketopantoate reductase family.</text>
</comment>
<evidence type="ECO:0000256" key="2">
    <source>
        <dbReference type="ARBA" id="ARBA00004994"/>
    </source>
</evidence>
<dbReference type="GO" id="GO:0005737">
    <property type="term" value="C:cytoplasm"/>
    <property type="evidence" value="ECO:0007669"/>
    <property type="project" value="TreeGrafter"/>
</dbReference>
<evidence type="ECO:0000259" key="12">
    <source>
        <dbReference type="Pfam" id="PF02558"/>
    </source>
</evidence>
<evidence type="ECO:0000256" key="9">
    <source>
        <dbReference type="ARBA" id="ARBA00032024"/>
    </source>
</evidence>
<dbReference type="PANTHER" id="PTHR21708">
    <property type="entry name" value="PROBABLE 2-DEHYDROPANTOATE 2-REDUCTASE"/>
    <property type="match status" value="1"/>
</dbReference>
<evidence type="ECO:0000313" key="15">
    <source>
        <dbReference type="Proteomes" id="UP000033618"/>
    </source>
</evidence>
<feature type="domain" description="Ketopantoate reductase N-terminal" evidence="12">
    <location>
        <begin position="4"/>
        <end position="158"/>
    </location>
</feature>
<proteinExistence type="inferred from homology"/>
<dbReference type="AlphaFoldDB" id="A0A0F5JYQ0"/>
<dbReference type="FunFam" id="3.40.50.720:FF:000307">
    <property type="entry name" value="2-dehydropantoate 2-reductase"/>
    <property type="match status" value="1"/>
</dbReference>
<dbReference type="Pfam" id="PF08546">
    <property type="entry name" value="ApbA_C"/>
    <property type="match status" value="1"/>
</dbReference>
<evidence type="ECO:0000256" key="4">
    <source>
        <dbReference type="ARBA" id="ARBA00013014"/>
    </source>
</evidence>
<comment type="pathway">
    <text evidence="2 11">Cofactor biosynthesis; (R)-pantothenate biosynthesis; (R)-pantoate from 3-methyl-2-oxobutanoate: step 2/2.</text>
</comment>
<dbReference type="NCBIfam" id="TIGR00745">
    <property type="entry name" value="apbA_panE"/>
    <property type="match status" value="1"/>
</dbReference>
<dbReference type="InterPro" id="IPR013332">
    <property type="entry name" value="KPR_N"/>
</dbReference>
<comment type="catalytic activity">
    <reaction evidence="10 11">
        <text>(R)-pantoate + NADP(+) = 2-dehydropantoate + NADPH + H(+)</text>
        <dbReference type="Rhea" id="RHEA:16233"/>
        <dbReference type="ChEBI" id="CHEBI:11561"/>
        <dbReference type="ChEBI" id="CHEBI:15378"/>
        <dbReference type="ChEBI" id="CHEBI:15980"/>
        <dbReference type="ChEBI" id="CHEBI:57783"/>
        <dbReference type="ChEBI" id="CHEBI:58349"/>
        <dbReference type="EC" id="1.1.1.169"/>
    </reaction>
</comment>